<organism evidence="2 3">
    <name type="scientific">Faecalicatena contorta</name>
    <dbReference type="NCBI Taxonomy" id="39482"/>
    <lineage>
        <taxon>Bacteria</taxon>
        <taxon>Bacillati</taxon>
        <taxon>Bacillota</taxon>
        <taxon>Clostridia</taxon>
        <taxon>Lachnospirales</taxon>
        <taxon>Lachnospiraceae</taxon>
        <taxon>Faecalicatena</taxon>
    </lineage>
</organism>
<evidence type="ECO:0000313" key="3">
    <source>
        <dbReference type="Proteomes" id="UP000095544"/>
    </source>
</evidence>
<dbReference type="Pfam" id="PF06970">
    <property type="entry name" value="RepA_N"/>
    <property type="match status" value="1"/>
</dbReference>
<sequence>MEKTSFISADTKLPLYLPFPNYLLQLDISQTARVLYALLLNRATLSQKNEWVDERGRVFIVFPIEELAKEMRKGRTTIKAALNELSGAGLFERIRTDFGY</sequence>
<accession>A0A173ZP68</accession>
<protein>
    <submittedName>
        <fullName evidence="2">Replication initiator protein A (RepA) N-terminus</fullName>
    </submittedName>
</protein>
<dbReference type="InterPro" id="IPR010724">
    <property type="entry name" value="RepA_N"/>
</dbReference>
<feature type="domain" description="Replication initiator A N-terminal" evidence="1">
    <location>
        <begin position="27"/>
        <end position="85"/>
    </location>
</feature>
<dbReference type="EMBL" id="CYZU01000003">
    <property type="protein sequence ID" value="CUN77018.1"/>
    <property type="molecule type" value="Genomic_DNA"/>
</dbReference>
<gene>
    <name evidence="2" type="ORF">ERS852491_00453</name>
</gene>
<dbReference type="Proteomes" id="UP000095544">
    <property type="component" value="Unassembled WGS sequence"/>
</dbReference>
<dbReference type="AlphaFoldDB" id="A0A173ZP68"/>
<name>A0A173ZP68_9FIRM</name>
<dbReference type="OrthoDB" id="7365718at2"/>
<proteinExistence type="predicted"/>
<evidence type="ECO:0000313" key="2">
    <source>
        <dbReference type="EMBL" id="CUN77018.1"/>
    </source>
</evidence>
<reference evidence="2 3" key="1">
    <citation type="submission" date="2015-09" db="EMBL/GenBank/DDBJ databases">
        <authorList>
            <consortium name="Pathogen Informatics"/>
        </authorList>
    </citation>
    <scope>NUCLEOTIDE SEQUENCE [LARGE SCALE GENOMIC DNA]</scope>
    <source>
        <strain evidence="2 3">2789STDY5834876</strain>
    </source>
</reference>
<evidence type="ECO:0000259" key="1">
    <source>
        <dbReference type="Pfam" id="PF06970"/>
    </source>
</evidence>
<dbReference type="STRING" id="39482.ERS852491_00453"/>